<name>A0ABT0W8T4_9BACI</name>
<accession>A0ABT0W8T4</accession>
<comment type="caution">
    <text evidence="1">The sequence shown here is derived from an EMBL/GenBank/DDBJ whole genome shotgun (WGS) entry which is preliminary data.</text>
</comment>
<reference evidence="1 2" key="1">
    <citation type="submission" date="2022-06" db="EMBL/GenBank/DDBJ databases">
        <authorList>
            <person name="Jeon C.O."/>
        </authorList>
    </citation>
    <scope>NUCLEOTIDE SEQUENCE [LARGE SCALE GENOMIC DNA]</scope>
    <source>
        <strain evidence="1 2">KCTC 13943</strain>
    </source>
</reference>
<evidence type="ECO:0008006" key="3">
    <source>
        <dbReference type="Google" id="ProtNLM"/>
    </source>
</evidence>
<proteinExistence type="predicted"/>
<protein>
    <recommendedName>
        <fullName evidence="3">Integrase catalytic domain-containing protein</fullName>
    </recommendedName>
</protein>
<keyword evidence="2" id="KW-1185">Reference proteome</keyword>
<gene>
    <name evidence="1" type="ORF">NDK43_08450</name>
</gene>
<sequence>MFYKTLRRLDEAMQEGFHPEAILHSDQGFHYTHPLFQEKVKKLVQEEDKKLRGNINPQFILPKPSFPVNRVN</sequence>
<organism evidence="1 2">
    <name type="scientific">Neobacillus pocheonensis</name>
    <dbReference type="NCBI Taxonomy" id="363869"/>
    <lineage>
        <taxon>Bacteria</taxon>
        <taxon>Bacillati</taxon>
        <taxon>Bacillota</taxon>
        <taxon>Bacilli</taxon>
        <taxon>Bacillales</taxon>
        <taxon>Bacillaceae</taxon>
        <taxon>Neobacillus</taxon>
    </lineage>
</organism>
<dbReference type="EMBL" id="JAMQCR010000001">
    <property type="protein sequence ID" value="MCM2532414.1"/>
    <property type="molecule type" value="Genomic_DNA"/>
</dbReference>
<evidence type="ECO:0000313" key="2">
    <source>
        <dbReference type="Proteomes" id="UP001523262"/>
    </source>
</evidence>
<evidence type="ECO:0000313" key="1">
    <source>
        <dbReference type="EMBL" id="MCM2532414.1"/>
    </source>
</evidence>
<dbReference type="Proteomes" id="UP001523262">
    <property type="component" value="Unassembled WGS sequence"/>
</dbReference>